<proteinExistence type="predicted"/>
<keyword evidence="2" id="KW-1185">Reference proteome</keyword>
<gene>
    <name evidence="1" type="ORF">WJT86_10080</name>
</gene>
<organism evidence="1 2">
    <name type="scientific">Hohaiivirga grylli</name>
    <dbReference type="NCBI Taxonomy" id="3133970"/>
    <lineage>
        <taxon>Bacteria</taxon>
        <taxon>Pseudomonadati</taxon>
        <taxon>Pseudomonadota</taxon>
        <taxon>Alphaproteobacteria</taxon>
        <taxon>Hyphomicrobiales</taxon>
        <taxon>Methylobacteriaceae</taxon>
        <taxon>Hohaiivirga</taxon>
    </lineage>
</organism>
<reference evidence="1 2" key="1">
    <citation type="submission" date="2024-04" db="EMBL/GenBank/DDBJ databases">
        <title>A novel species isolated from cricket.</title>
        <authorList>
            <person name="Wang H.-C."/>
        </authorList>
    </citation>
    <scope>NUCLEOTIDE SEQUENCE [LARGE SCALE GENOMIC DNA]</scope>
    <source>
        <strain evidence="1 2">WL0021</strain>
    </source>
</reference>
<name>A0ABV0BLC7_9HYPH</name>
<evidence type="ECO:0000313" key="2">
    <source>
        <dbReference type="Proteomes" id="UP001418637"/>
    </source>
</evidence>
<dbReference type="RefSeq" id="WP_346337433.1">
    <property type="nucleotide sequence ID" value="NZ_JBBYXI010000003.1"/>
</dbReference>
<dbReference type="Proteomes" id="UP001418637">
    <property type="component" value="Unassembled WGS sequence"/>
</dbReference>
<evidence type="ECO:0000313" key="1">
    <source>
        <dbReference type="EMBL" id="MEN3931403.1"/>
    </source>
</evidence>
<dbReference type="EMBL" id="JBBYXI010000003">
    <property type="protein sequence ID" value="MEN3931403.1"/>
    <property type="molecule type" value="Genomic_DNA"/>
</dbReference>
<comment type="caution">
    <text evidence="1">The sequence shown here is derived from an EMBL/GenBank/DDBJ whole genome shotgun (WGS) entry which is preliminary data.</text>
</comment>
<accession>A0ABV0BLC7</accession>
<protein>
    <submittedName>
        <fullName evidence="1">Uncharacterized protein</fullName>
    </submittedName>
</protein>
<sequence>MAGGRLQPAQGNTTGTNILSEAERQALAAQQEAVSRYALMRNMPGAMPTKADEITDLGELDYSKIAYPKVNKEVVDEPEDSNLINYKAFPNGYGGEWVLGEKRRFGNTEVEPPSFAFGIKPDTKEIDVGNGNIIKFHSVHAPAKLKVGTSKTNLYSHKTENSSSEGGVENNLGDIGAEVNGGFVTYNGFPVGARGDVSFGATVDSKIPMRTKIKVPHAVTDFFFPDGNSDFSIGLDGALILSGGSGGALGGHVGLNDRNKVAIGGRVKASDGVGTGAEFEASIEPEEYELTPERIERRLDKPRRDMKHINDPELFEYDEAEGLYRSGLISKEDAHQIKNNAIQRYLKRIN</sequence>